<accession>A0A5S3V582</accession>
<dbReference type="InterPro" id="IPR015943">
    <property type="entry name" value="WD40/YVTN_repeat-like_dom_sf"/>
</dbReference>
<dbReference type="RefSeq" id="WP_138536301.1">
    <property type="nucleotide sequence ID" value="NZ_CP045429.1"/>
</dbReference>
<dbReference type="PANTHER" id="PTHR32305:SF15">
    <property type="entry name" value="PROTEIN RHSA-RELATED"/>
    <property type="match status" value="1"/>
</dbReference>
<dbReference type="Pfam" id="PF03534">
    <property type="entry name" value="SpvB"/>
    <property type="match status" value="1"/>
</dbReference>
<dbReference type="InterPro" id="IPR013783">
    <property type="entry name" value="Ig-like_fold"/>
</dbReference>
<dbReference type="PANTHER" id="PTHR32305">
    <property type="match status" value="1"/>
</dbReference>
<dbReference type="InterPro" id="IPR018391">
    <property type="entry name" value="PQQ_b-propeller_rpt"/>
</dbReference>
<organism evidence="6 7">
    <name type="scientific">Pseudoalteromonas rubra</name>
    <dbReference type="NCBI Taxonomy" id="43658"/>
    <lineage>
        <taxon>Bacteria</taxon>
        <taxon>Pseudomonadati</taxon>
        <taxon>Pseudomonadota</taxon>
        <taxon>Gammaproteobacteria</taxon>
        <taxon>Alteromonadales</taxon>
        <taxon>Pseudoalteromonadaceae</taxon>
        <taxon>Pseudoalteromonas</taxon>
    </lineage>
</organism>
<dbReference type="InterPro" id="IPR022385">
    <property type="entry name" value="Rhs_assc_core"/>
</dbReference>
<dbReference type="Gene3D" id="2.60.40.10">
    <property type="entry name" value="Immunoglobulins"/>
    <property type="match status" value="1"/>
</dbReference>
<evidence type="ECO:0000256" key="1">
    <source>
        <dbReference type="ARBA" id="ARBA00004613"/>
    </source>
</evidence>
<dbReference type="InterPro" id="IPR050708">
    <property type="entry name" value="T6SS_VgrG/RHS"/>
</dbReference>
<dbReference type="InterPro" id="IPR006530">
    <property type="entry name" value="YD"/>
</dbReference>
<evidence type="ECO:0000256" key="5">
    <source>
        <dbReference type="ARBA" id="ARBA00023026"/>
    </source>
</evidence>
<dbReference type="Gene3D" id="2.180.10.10">
    <property type="entry name" value="RHS repeat-associated core"/>
    <property type="match status" value="2"/>
</dbReference>
<name>A0A5S3V582_9GAMM</name>
<dbReference type="NCBIfam" id="TIGR03696">
    <property type="entry name" value="Rhs_assc_core"/>
    <property type="match status" value="1"/>
</dbReference>
<dbReference type="InterPro" id="IPR059100">
    <property type="entry name" value="TSP3_bac"/>
</dbReference>
<protein>
    <submittedName>
        <fullName evidence="6">PQQ-binding-like beta-propeller repeat protein</fullName>
    </submittedName>
</protein>
<evidence type="ECO:0000256" key="2">
    <source>
        <dbReference type="ARBA" id="ARBA00022525"/>
    </source>
</evidence>
<keyword evidence="4" id="KW-0106">Calcium</keyword>
<dbReference type="SUPFAM" id="SSF69318">
    <property type="entry name" value="Integrin alpha N-terminal domain"/>
    <property type="match status" value="2"/>
</dbReference>
<proteinExistence type="predicted"/>
<dbReference type="GO" id="GO:0005737">
    <property type="term" value="C:cytoplasm"/>
    <property type="evidence" value="ECO:0007669"/>
    <property type="project" value="InterPro"/>
</dbReference>
<dbReference type="InterPro" id="IPR003284">
    <property type="entry name" value="Sal_SpvB"/>
</dbReference>
<dbReference type="EMBL" id="CP045429">
    <property type="protein sequence ID" value="QPB82196.1"/>
    <property type="molecule type" value="Genomic_DNA"/>
</dbReference>
<dbReference type="SUPFAM" id="SSF50998">
    <property type="entry name" value="Quinoprotein alcohol dehydrogenase-like"/>
    <property type="match status" value="1"/>
</dbReference>
<evidence type="ECO:0000256" key="3">
    <source>
        <dbReference type="ARBA" id="ARBA00022729"/>
    </source>
</evidence>
<dbReference type="SMART" id="SM00564">
    <property type="entry name" value="PQQ"/>
    <property type="match status" value="1"/>
</dbReference>
<sequence>MGKTMMTKACTWLAFALMSGMSASALAGACTDVTNLSFESGNSEPYRIDLTNMIFREFQSHDGHAVEFEGIVEVKSGSTALSRNYWGDGETEINDYGDVLPYLTLKSLPAFGTFTLNLTAKSFSESVQEGNDKTEREHKCYMKVTYVKKTTPTFKNIAHEDTYRNRAVSISFTANDKGSDLTKVEIKKGKNLLNDCDNNGTSSLSCSFSYRANSLPLGSHTWTAIATDKYGNTAAKDVTFSILEPNTPPVISDITIANNHVLLPGDDALVSFSITDEDNKSYNQMNLDTFKINGIGYKGSSHCTTSESEITCTNVPISATPGQGSNEFPITVSVSDKQNASVSKQAKVSFNYAPSVSLNDLPDIVAKDKTIRVIASASDASGLKQVKICLNSKGSNEPSVSACAKQIKHCDFSNAPGTGECTVDFSYQSVAGLTNSNEWYVSVLAKDIHDVGLSTPANHLLIFKERFSFAISQVPAGDTSPIRVGDIVTAKIKVAAFSPDSSQLTDLRLTSNQVAQAVTVSPTLPMTLPQATDQGEAQEVILSWPANAVGEQEIQLTLTDNTGESVTNKLGNIAVEYEMPTKPAGLTLSSDRVEGGEQLTMKGFEATKLLIVKVYLGDKDTPEEEVTLSATGIEKSYTFFTTPALHDKELTFKVTPVNFYPNNPNKVYGDPQTETRTIVHRTPDPVPPRFNDHTRQVDGRYILSWPDNADGVTEYYKMNMWPGLPSDKNHAPNKLSAQITSNQYSVVYLNQGQFTYELIACNNMDGCTAGQQITIAHMAPILQSATISACSATQCNLAITGLFLGGAESLIKVRNRATGEVFTASNYQVINNTHITAKIDKKVEEGFLHGGLHVIATNGVFKDGKLVQSRLMVDSTGSSGQPDLLEGQIVMSDNGYLYVGEDTGLAGYSAFNDEFEKLWVYEPQTNNSGRDDIPAKVTARPLVESVADDDHIYFGSVNHQFYKLRHRPKQSSDSLRKVQDWLFTSKGPIIAPAQLDQDGNLYVGSMGRNLYSLDKQTGHVQWQYEFPAGINHQVDVAASGQIYVKTADGELHVIDRTMISANAIKWRDLGVLHDAFREHIALWEASRWEPNQEHTQLVALTKAMLVLLQRAPSKDQLSLLAFLYDNGFSFNEIISALINANPELANADDVAFINTLFKYFLGTLTGDEILAGGDRAYWVAQLRSGATRTEVFIALLEAGAARSQYDSVTFNLLYYFYDYCRVVNGCIYDNDSDNDGLSDRVEIELGTNPVDPADGISAPTLALVNTGFGTVELTISSDSLVEEYELYVSQHNDAYYRADVIAAQNAEDGPVSGDVTTWVNDYDNGEYRFKVKACVRVALKGNPQVLHCSNNFSNEERVLINDSTQTTSPSISLPFVQAENAAPSVDILTAHARLTPTLGSFRVSESGSAAYNVPIELPAGKTGVKPSVSLDYNSQTPRTNVALGWSLSAASSVSRCRQTKAQDGQFKGLTLSDEDRYCLDGQRLIQLDANESIDGLTTIATFETEIESHQTIILANNAETGLEMFVVMGKDGSYKYYGGTENSEVRIIDAEQQTHVLTWMLQKVTDNLQKDETSIYYTYTTEASNGQKLGSNEKVLSTIKYSDNTVQFSYSVTDTYRSSYIDEARLTQASQLDGITVTNHNGFELSDYSLVFNTENNGLRTLKSIAQCRNQICKLPIEFDYTPFASDLEYKSYAQVFTPSGDNKLAAMTLIDSQGDGTAEVATLEKIGDKQYELCLWEGNTFAPASEIACGRISRYDDSDTVDMQVVDANGDGKQSLWISKQDKHNGDHKTNAYYWTRASLNAGVIEWSPIPLSDSYGPFIKHSKFADFNGDGYADLVFQQKEASLSGESEWHDKFSGKNEIFIALYDPQTSEFLAPHVATSNQPGNYSQMTRKNTPWYAMDVNFDGLADIVSLKCPRDNCGEGEASHIYVNLNKGLSISGNLTGFDSSAITNTGANHIEHLTPADVNGDGLIDLIYLKTIRYPDEVKSWRVLLNRSSERVSFDESYIDWSKTDSAGVRLLSDKLAPMVMDVNKDGRTELYFSTKNINTESPSWVQYEWHIENEEFVKTQNYTPFLTPDVQFDKGDSAFFSDYNRDGVSDLMFKNGDKVLVKFNLDQSPYEGYLSGITQGYANKTQIHYALMSDSTVYTPFSSAFVGSLFAEDNKDRIAFADQKLKVTPINGGGMVLVSRVETDSPSYSDDTLKSAIEYSYAGAQVQFGGRGMLGFKSLTTVNVKDGQQFSTTTRYHQAYPFSGMPARTIKTYNGTVISSALNDYKVKPNPHTAGVTYQVYNQLAKECTSLINFDQSTSIGSSQCASTQIEQDVFGNVTTTISQQLPDNRNTAIVSFYESDAWRSIDSLSLTNPLSSVTTSNNYGVSDNYKKRGRLVSSTVTHSADGKANHSLTSNFTYYGSSHANAYMLESETIAQGKGCQYELKTHYQYDDLGNLTQKSASNSGCEDDKQTRISETSYDSEKRYPVYSRQKAKADQELWAKGAEVLTRNAFGQAIEVRTVNGTKVTTLYDVFGTKIGSYSASGAQSYLYLSACQDSDKCVAQANKVVNGELVEKQFMDRMGRVYKTSSITVLGTWLDTKVAHDQYGRTLAQTAPGSSEVTYSYDAFDRVTSTTDNNSQVTTTYTQNDLTSAVELSGAGVSTGKQTTTTTKNALGQIEFVTDAKGKKLEYTYDSRGNQLTVYSSADNMVLIDNSYDLLGRKETTKDVDRGDFHYEYNAFGELTKQTDARGVATHLSYDLLGRKVRQWHTQPDSTTTNSTYINQTNIVYEGESLWNFGTKVDDVHQLQSATQGDNWAQYYYYDTFGRTAATLTALETQTCVSGVVFNTRLNDLRIKPGYNDPSHPSRDLSDPLSSRCVIQQMAYDEFSRISYQFDDYRKLENGKYIDARGVRNTYQHGLVVQKHEAREGLYGQQYYEVQSLNTRGQVTQYKKGNAVMSVSYDDAGMVKTIASTNYNHIQADSYSFDGLGNLLSRAQVALPKQNYKYDLLNRVTHIENKELFKYSANGNLWFKASFGRGVIAACNSIRDKWSQYFGQGEAPRHAITSRSTNTGDVDNSCGATELFPSSITGSPIPLSGEQLSGADLAGQSASTNTARTVTERFAYDKNGNQTKLYIDGTDYRTIEYTARNKAANITVDGKVVSFNYDANNRRYKRVDENQTIYYVGALELTVSSTESGDNTPFIKRYIGNDAQQKYFMNGNSAMQWMFTDHQGSVIAITNRNYELLARYSYDVFGAQKSEGPLNQVDTLNFATAQRIFDSVSDNFRGYTGHEPVKIGNDSRIIHMNGRIYDADTGRFMQADPVVQAPLNLQNYNAYSYVLNNPLSYTDPSGYWFEHLKPVKKVLRNVIRASSKIIGPELTNIIGNIAFYKAGGPLGSAYWSYNFTRAMGGASSQAFKAGLTSVASAAVFYGIGQGFSGTVYLNGFWHVSAHALAGGILSEVQGGNFGHGFWSAGLTKGAQVSGLVDMNNVIVGTIQSMVIAGTISKLTGGKFTNAAITGAFQYLYNAKGGKGFAKLGTDLVRLFTGDNRTTNQKIVELAAEFIDAGVPREDALRRANERYGGTKKTGYGPNDSPVRIEGDWSVNDMKAALLGHPPKGLGKPDLHHADQMPGSAIHEILPELHRGNKQLHPNKFNQGVTPEMRDADRKLHWWYRAREQGADDVLPSWIYN</sequence>
<dbReference type="InterPro" id="IPR031325">
    <property type="entry name" value="RHS_repeat"/>
</dbReference>
<dbReference type="InterPro" id="IPR028994">
    <property type="entry name" value="Integrin_alpha_N"/>
</dbReference>
<keyword evidence="2" id="KW-0964">Secreted</keyword>
<dbReference type="Pfam" id="PF18884">
    <property type="entry name" value="TSP3_bac"/>
    <property type="match status" value="1"/>
</dbReference>
<keyword evidence="3" id="KW-0732">Signal</keyword>
<dbReference type="Gene3D" id="2.130.10.10">
    <property type="entry name" value="YVTN repeat-like/Quinoprotein amine dehydrogenase"/>
    <property type="match status" value="1"/>
</dbReference>
<dbReference type="NCBIfam" id="TIGR01643">
    <property type="entry name" value="YD_repeat_2x"/>
    <property type="match status" value="2"/>
</dbReference>
<evidence type="ECO:0000313" key="7">
    <source>
        <dbReference type="Proteomes" id="UP000305729"/>
    </source>
</evidence>
<comment type="subcellular location">
    <subcellularLocation>
        <location evidence="1">Secreted</location>
    </subcellularLocation>
</comment>
<dbReference type="PROSITE" id="PS51257">
    <property type="entry name" value="PROKAR_LIPOPROTEIN"/>
    <property type="match status" value="1"/>
</dbReference>
<dbReference type="Proteomes" id="UP000305729">
    <property type="component" value="Chromosome 1"/>
</dbReference>
<evidence type="ECO:0000313" key="6">
    <source>
        <dbReference type="EMBL" id="QPB82196.1"/>
    </source>
</evidence>
<evidence type="ECO:0000256" key="4">
    <source>
        <dbReference type="ARBA" id="ARBA00022837"/>
    </source>
</evidence>
<keyword evidence="5" id="KW-0843">Virulence</keyword>
<dbReference type="Pfam" id="PF05593">
    <property type="entry name" value="RHS_repeat"/>
    <property type="match status" value="2"/>
</dbReference>
<reference evidence="6 7" key="1">
    <citation type="submission" date="2019-10" db="EMBL/GenBank/DDBJ databases">
        <title>Pseudoalteromonas rubra S4059.</title>
        <authorList>
            <person name="Paulsen S."/>
            <person name="Wang X."/>
        </authorList>
    </citation>
    <scope>NUCLEOTIDE SEQUENCE [LARGE SCALE GENOMIC DNA]</scope>
    <source>
        <strain evidence="6 7">S4059</strain>
    </source>
</reference>
<gene>
    <name evidence="6" type="ORF">CWC22_003885</name>
</gene>
<dbReference type="InterPro" id="IPR011047">
    <property type="entry name" value="Quinoprotein_ADH-like_sf"/>
</dbReference>
<dbReference type="GO" id="GO:0005576">
    <property type="term" value="C:extracellular region"/>
    <property type="evidence" value="ECO:0007669"/>
    <property type="project" value="UniProtKB-SubCell"/>
</dbReference>